<dbReference type="EMBL" id="SRIO01000003">
    <property type="protein sequence ID" value="TFZ83450.1"/>
    <property type="molecule type" value="Genomic_DNA"/>
</dbReference>
<comment type="caution">
    <text evidence="1">The sequence shown here is derived from an EMBL/GenBank/DDBJ whole genome shotgun (WGS) entry which is preliminary data.</text>
</comment>
<evidence type="ECO:0000313" key="1">
    <source>
        <dbReference type="EMBL" id="TFZ83450.1"/>
    </source>
</evidence>
<keyword evidence="2" id="KW-1185">Reference proteome</keyword>
<dbReference type="Proteomes" id="UP000297890">
    <property type="component" value="Unassembled WGS sequence"/>
</dbReference>
<proteinExistence type="predicted"/>
<evidence type="ECO:0000313" key="2">
    <source>
        <dbReference type="Proteomes" id="UP000297890"/>
    </source>
</evidence>
<reference evidence="1 2" key="1">
    <citation type="journal article" date="2019" name="ISME J.">
        <title>Candidatus Macondimonas diazotrophica, a novel gammaproteobacterial genus dominating crude-oil-contaminated coastal sediments.</title>
        <authorList>
            <person name="Karthikeyan S."/>
            <person name="Konstantinidis K."/>
        </authorList>
    </citation>
    <scope>NUCLEOTIDE SEQUENCE [LARGE SCALE GENOMIC DNA]</scope>
    <source>
        <strain evidence="1 2">KTK01</strain>
    </source>
</reference>
<gene>
    <name evidence="1" type="ORF">E4680_02765</name>
</gene>
<accession>A0A4Z0FAF5</accession>
<name>A0A4Z0FAF5_9GAMM</name>
<dbReference type="AlphaFoldDB" id="A0A4Z0FAF5"/>
<dbReference type="OrthoDB" id="7324894at2"/>
<dbReference type="RefSeq" id="WP_135280867.1">
    <property type="nucleotide sequence ID" value="NZ_SRIO01000003.1"/>
</dbReference>
<organism evidence="1 2">
    <name type="scientific">Candidatus Macondimonas diazotrophica</name>
    <dbReference type="NCBI Taxonomy" id="2305248"/>
    <lineage>
        <taxon>Bacteria</taxon>
        <taxon>Pseudomonadati</taxon>
        <taxon>Pseudomonadota</taxon>
        <taxon>Gammaproteobacteria</taxon>
        <taxon>Chromatiales</taxon>
        <taxon>Ectothiorhodospiraceae</taxon>
        <taxon>Candidatus Macondimonas</taxon>
    </lineage>
</organism>
<sequence length="398" mass="45349">MKRYIGLFFLFSLGLSILVGAFNFIVNPYLYFSPSIDLPGFNDRKYFAGIDGFRIWKSQRISDDQYDAALIGSSRVMVGLDPGDAAGLKAFNLGLPMTNMFELDLVSSYVARQAHLKEVIIGLDFLLFSDRRSVHPAYYRSHFNGDRSFRDQLTDVLSLRSTLTSLATVGANLASLDLPRMQSSGFLPRTTSTVPVRERFDRVLTQNFLINPETYADYHYSRDRVDHFRAMLERFVASGKRVRVFISPVHARQLLVVQELGLWNTYKQWLSDVTEVVSDVSHASGQCIPLIDFSGFNHYTQEPIPHGDTSEMDWYFESSHYRHELGQKLLRELLATHCEAASTGLGTRLNPAALDQRLVQLDDGLRRYRRTQPDEVQAVKRLLAKTAIYRTQRTAVGR</sequence>
<protein>
    <submittedName>
        <fullName evidence="1">Uncharacterized protein</fullName>
    </submittedName>
</protein>